<feature type="transmembrane region" description="Helical" evidence="1">
    <location>
        <begin position="168"/>
        <end position="189"/>
    </location>
</feature>
<proteinExistence type="predicted"/>
<evidence type="ECO:0000256" key="1">
    <source>
        <dbReference type="SAM" id="Phobius"/>
    </source>
</evidence>
<protein>
    <submittedName>
        <fullName evidence="2">Uncharacterized protein</fullName>
    </submittedName>
</protein>
<accession>M1V0X9</accession>
<organism evidence="2 3">
    <name type="scientific">Corynebacterium callunae DSM 20147</name>
    <dbReference type="NCBI Taxonomy" id="1121353"/>
    <lineage>
        <taxon>Bacteria</taxon>
        <taxon>Bacillati</taxon>
        <taxon>Actinomycetota</taxon>
        <taxon>Actinomycetes</taxon>
        <taxon>Mycobacteriales</taxon>
        <taxon>Corynebacteriaceae</taxon>
        <taxon>Corynebacterium</taxon>
    </lineage>
</organism>
<dbReference type="RefSeq" id="WP_015453119.1">
    <property type="nucleotide sequence ID" value="NC_020553.1"/>
</dbReference>
<keyword evidence="1" id="KW-0472">Membrane</keyword>
<feature type="transmembrane region" description="Helical" evidence="1">
    <location>
        <begin position="143"/>
        <end position="162"/>
    </location>
</feature>
<dbReference type="Proteomes" id="UP000011760">
    <property type="component" value="Plasmid pCC2"/>
</dbReference>
<name>M1V0X9_9CORY</name>
<geneLocation type="plasmid" evidence="2 3">
    <name>pCC2</name>
</geneLocation>
<dbReference type="KEGG" id="ccn:H924_13345"/>
<reference evidence="2 3" key="1">
    <citation type="submission" date="2013-02" db="EMBL/GenBank/DDBJ databases">
        <title>The complete genome sequence of Corynebacterium callunae DSM 20147.</title>
        <authorList>
            <person name="Ruckert C."/>
            <person name="Albersmeier A."/>
            <person name="Kalinowski J."/>
        </authorList>
    </citation>
    <scope>NUCLEOTIDE SEQUENCE [LARGE SCALE GENOMIC DNA]</scope>
    <source>
        <strain evidence="2 3">DSM 20147</strain>
        <plasmid evidence="2 3">pCC2</plasmid>
    </source>
</reference>
<dbReference type="HOGENOM" id="CLU_1425808_0_0_11"/>
<keyword evidence="3" id="KW-1185">Reference proteome</keyword>
<evidence type="ECO:0000313" key="2">
    <source>
        <dbReference type="EMBL" id="AGG68058.1"/>
    </source>
</evidence>
<keyword evidence="1" id="KW-1133">Transmembrane helix</keyword>
<dbReference type="eggNOG" id="ENOG5031YH2">
    <property type="taxonomic scope" value="Bacteria"/>
</dbReference>
<gene>
    <name evidence="2" type="ORF">H924_13345</name>
</gene>
<evidence type="ECO:0000313" key="3">
    <source>
        <dbReference type="Proteomes" id="UP000011760"/>
    </source>
</evidence>
<keyword evidence="2" id="KW-0614">Plasmid</keyword>
<sequence>METLKRKHAQGIITAMITVLCIIGVQHTAPLPASAANGNSEVSTNSDADTSVANLDIKTVNSNTSEITTTDGVFRMNPDGSVSVVTDTGMNLYTLEKNGQSQFGASKSYEYEIENNTVFMTWTDTLNDIGPPAMTTFVSMQDISCWLTIAGMALATGAVIVATAGTAAAFGFAGASYVISAGGVVFGCYE</sequence>
<dbReference type="EMBL" id="CP004356">
    <property type="protein sequence ID" value="AGG68058.1"/>
    <property type="molecule type" value="Genomic_DNA"/>
</dbReference>
<keyword evidence="1" id="KW-0812">Transmembrane</keyword>
<dbReference type="AlphaFoldDB" id="M1V0X9"/>